<dbReference type="RefSeq" id="WP_251874893.1">
    <property type="nucleotide sequence ID" value="NZ_CP098755.1"/>
</dbReference>
<evidence type="ECO:0000313" key="1">
    <source>
        <dbReference type="EMBL" id="USG67799.1"/>
    </source>
</evidence>
<proteinExistence type="predicted"/>
<evidence type="ECO:0008006" key="3">
    <source>
        <dbReference type="Google" id="ProtNLM"/>
    </source>
</evidence>
<accession>A0ABY4WM98</accession>
<reference evidence="1" key="1">
    <citation type="submission" date="2022-06" db="EMBL/GenBank/DDBJ databases">
        <title>Genome sequencing of Brevibacillus sp. BB3-R1.</title>
        <authorList>
            <person name="Heo J."/>
            <person name="Lee D."/>
            <person name="Won M."/>
            <person name="Han B.-H."/>
            <person name="Hong S.-B."/>
            <person name="Kwon S.-W."/>
        </authorList>
    </citation>
    <scope>NUCLEOTIDE SEQUENCE</scope>
    <source>
        <strain evidence="1">BB3-R1</strain>
    </source>
</reference>
<keyword evidence="2" id="KW-1185">Reference proteome</keyword>
<organism evidence="1 2">
    <name type="scientific">Brevibacillus ruminantium</name>
    <dbReference type="NCBI Taxonomy" id="2950604"/>
    <lineage>
        <taxon>Bacteria</taxon>
        <taxon>Bacillati</taxon>
        <taxon>Bacillota</taxon>
        <taxon>Bacilli</taxon>
        <taxon>Bacillales</taxon>
        <taxon>Paenibacillaceae</taxon>
        <taxon>Brevibacillus</taxon>
    </lineage>
</organism>
<dbReference type="Proteomes" id="UP001056500">
    <property type="component" value="Chromosome"/>
</dbReference>
<evidence type="ECO:0000313" key="2">
    <source>
        <dbReference type="Proteomes" id="UP001056500"/>
    </source>
</evidence>
<gene>
    <name evidence="1" type="ORF">NDK47_11200</name>
</gene>
<name>A0ABY4WM98_9BACL</name>
<sequence>MTIRLNPVAAAKHASHGKRAYHAHPSMYEWPFCSAQNGFAAAIDNAKITNRIDRAFRPLRNRFVMVLAYTSRWS</sequence>
<dbReference type="EMBL" id="CP098755">
    <property type="protein sequence ID" value="USG67799.1"/>
    <property type="molecule type" value="Genomic_DNA"/>
</dbReference>
<protein>
    <recommendedName>
        <fullName evidence="3">Transposase</fullName>
    </recommendedName>
</protein>